<evidence type="ECO:0000259" key="1">
    <source>
        <dbReference type="Pfam" id="PF05193"/>
    </source>
</evidence>
<dbReference type="InterPro" id="IPR050361">
    <property type="entry name" value="MPP/UQCRC_Complex"/>
</dbReference>
<dbReference type="SUPFAM" id="SSF63411">
    <property type="entry name" value="LuxS/MPP-like metallohydrolase"/>
    <property type="match status" value="2"/>
</dbReference>
<dbReference type="PANTHER" id="PTHR11851">
    <property type="entry name" value="METALLOPROTEASE"/>
    <property type="match status" value="1"/>
</dbReference>
<comment type="caution">
    <text evidence="2">The sequence shown here is derived from an EMBL/GenBank/DDBJ whole genome shotgun (WGS) entry which is preliminary data.</text>
</comment>
<sequence>MSRGVVAALKHIQLERGTVRGLRVHVLPTEQFKTFAISVYIGCPLKEDTVTPTALIPFVLRRGSRAYPETKQFRERLDDLYGAGFGFDVYKRGDYQMVQFRMDVIQDDFVSSKESLLSQALQFLGEAVTQPAMDADRLRAKYIESEKTTVQKRLEAIVNDKIRYAAERCIAEMCKEEPYRLHPLGRIEDLAAIDSDLLTNRYRQWLAQAPIDVYVVGNTSLSQVLPLIERSFQLGDSRGTAQPGYALKAEHRQVTKVNEVVERLDLNQGKLNMGLRIPTSYGDDSYPAALMYNGILGGYPHSKLFTNVREKASLAYYASSRLDGHKGILTIQSGIEIGNYEKAVQIIKDQLQAMKDGQINDTELQQTKAMITGHLRELQDSAFELIAFDFNNRLSGAERTVPKLIEAVEQTTPADIQRIARQTELDTIYFLTDSKGGQ</sequence>
<evidence type="ECO:0000313" key="3">
    <source>
        <dbReference type="Proteomes" id="UP000450917"/>
    </source>
</evidence>
<dbReference type="Proteomes" id="UP000450917">
    <property type="component" value="Unassembled WGS sequence"/>
</dbReference>
<evidence type="ECO:0000313" key="2">
    <source>
        <dbReference type="EMBL" id="MUG70464.1"/>
    </source>
</evidence>
<dbReference type="NCBIfam" id="NF047422">
    <property type="entry name" value="YfmF_fam"/>
    <property type="match status" value="1"/>
</dbReference>
<feature type="domain" description="Peptidase M16 C-terminal" evidence="1">
    <location>
        <begin position="193"/>
        <end position="369"/>
    </location>
</feature>
<gene>
    <name evidence="2" type="ORF">GNP93_07195</name>
</gene>
<organism evidence="2 3">
    <name type="scientific">Paenibacillus validus</name>
    <dbReference type="NCBI Taxonomy" id="44253"/>
    <lineage>
        <taxon>Bacteria</taxon>
        <taxon>Bacillati</taxon>
        <taxon>Bacillota</taxon>
        <taxon>Bacilli</taxon>
        <taxon>Bacillales</taxon>
        <taxon>Paenibacillaceae</taxon>
        <taxon>Paenibacillus</taxon>
    </lineage>
</organism>
<dbReference type="AlphaFoldDB" id="A0A7X3CSX9"/>
<dbReference type="InterPro" id="IPR011249">
    <property type="entry name" value="Metalloenz_LuxS/M16"/>
</dbReference>
<protein>
    <submittedName>
        <fullName evidence="2">Insulinase family protein</fullName>
    </submittedName>
</protein>
<dbReference type="RefSeq" id="WP_127604471.1">
    <property type="nucleotide sequence ID" value="NZ_JARTHJ010000231.1"/>
</dbReference>
<dbReference type="PANTHER" id="PTHR11851:SF186">
    <property type="entry name" value="INACTIVE METALLOPROTEASE YMFF-RELATED"/>
    <property type="match status" value="1"/>
</dbReference>
<dbReference type="GO" id="GO:0046872">
    <property type="term" value="F:metal ion binding"/>
    <property type="evidence" value="ECO:0007669"/>
    <property type="project" value="InterPro"/>
</dbReference>
<proteinExistence type="predicted"/>
<accession>A0A7X3CSX9</accession>
<dbReference type="Gene3D" id="3.30.830.10">
    <property type="entry name" value="Metalloenzyme, LuxS/M16 peptidase-like"/>
    <property type="match status" value="2"/>
</dbReference>
<dbReference type="Pfam" id="PF05193">
    <property type="entry name" value="Peptidase_M16_C"/>
    <property type="match status" value="1"/>
</dbReference>
<dbReference type="EMBL" id="WNZX01000004">
    <property type="protein sequence ID" value="MUG70464.1"/>
    <property type="molecule type" value="Genomic_DNA"/>
</dbReference>
<reference evidence="2 3" key="1">
    <citation type="submission" date="2019-11" db="EMBL/GenBank/DDBJ databases">
        <title>Draft genome sequences of five Paenibacillus species of dairy origin.</title>
        <authorList>
            <person name="Olajide A.M."/>
            <person name="Chen S."/>
            <person name="Lapointe G."/>
        </authorList>
    </citation>
    <scope>NUCLEOTIDE SEQUENCE [LARGE SCALE GENOMIC DNA]</scope>
    <source>
        <strain evidence="2 3">2CS3</strain>
    </source>
</reference>
<dbReference type="InterPro" id="IPR007863">
    <property type="entry name" value="Peptidase_M16_C"/>
</dbReference>
<keyword evidence="3" id="KW-1185">Reference proteome</keyword>
<name>A0A7X3CSX9_9BACL</name>